<reference evidence="2 3" key="1">
    <citation type="journal article" date="2015" name="Parasit. Vectors">
        <title>Draft genome of the scabies mite.</title>
        <authorList>
            <person name="Rider S.D.Jr."/>
            <person name="Morgan M.S."/>
            <person name="Arlian L.G."/>
        </authorList>
    </citation>
    <scope>NUCLEOTIDE SEQUENCE [LARGE SCALE GENOMIC DNA]</scope>
    <source>
        <strain evidence="2">Arlian Lab</strain>
    </source>
</reference>
<dbReference type="Gene3D" id="2.30.30.190">
    <property type="entry name" value="CAP Gly-rich-like domain"/>
    <property type="match status" value="1"/>
</dbReference>
<dbReference type="SMART" id="SM01052">
    <property type="entry name" value="CAP_GLY"/>
    <property type="match status" value="1"/>
</dbReference>
<dbReference type="Pfam" id="PF01302">
    <property type="entry name" value="CAP_GLY"/>
    <property type="match status" value="1"/>
</dbReference>
<dbReference type="PROSITE" id="PS00845">
    <property type="entry name" value="CAP_GLY_1"/>
    <property type="match status" value="1"/>
</dbReference>
<dbReference type="PANTHER" id="PTHR18916">
    <property type="entry name" value="DYNACTIN 1-RELATED MICROTUBULE-BINDING"/>
    <property type="match status" value="1"/>
</dbReference>
<dbReference type="OrthoDB" id="2130750at2759"/>
<dbReference type="EMBL" id="JXLN01002358">
    <property type="protein sequence ID" value="KPM02600.1"/>
    <property type="molecule type" value="Genomic_DNA"/>
</dbReference>
<evidence type="ECO:0000313" key="2">
    <source>
        <dbReference type="EMBL" id="KPM02600.1"/>
    </source>
</evidence>
<name>A0A131ZWW6_SARSC</name>
<feature type="compositionally biased region" description="Low complexity" evidence="1">
    <location>
        <begin position="165"/>
        <end position="176"/>
    </location>
</feature>
<dbReference type="PROSITE" id="PS50245">
    <property type="entry name" value="CAP_GLY_2"/>
    <property type="match status" value="1"/>
</dbReference>
<dbReference type="VEuPathDB" id="VectorBase:SSCA009564"/>
<evidence type="ECO:0000256" key="1">
    <source>
        <dbReference type="SAM" id="MobiDB-lite"/>
    </source>
</evidence>
<accession>A0A131ZWW6</accession>
<protein>
    <submittedName>
        <fullName evidence="2">CAP-GLY domain containing linker protein-like protein 3</fullName>
    </submittedName>
</protein>
<feature type="region of interest" description="Disordered" evidence="1">
    <location>
        <begin position="144"/>
        <end position="202"/>
    </location>
</feature>
<dbReference type="SUPFAM" id="SSF74924">
    <property type="entry name" value="Cap-Gly domain"/>
    <property type="match status" value="1"/>
</dbReference>
<comment type="caution">
    <text evidence="2">The sequence shown here is derived from an EMBL/GenBank/DDBJ whole genome shotgun (WGS) entry which is preliminary data.</text>
</comment>
<proteinExistence type="predicted"/>
<feature type="region of interest" description="Disordered" evidence="1">
    <location>
        <begin position="236"/>
        <end position="270"/>
    </location>
</feature>
<dbReference type="InterPro" id="IPR036859">
    <property type="entry name" value="CAP-Gly_dom_sf"/>
</dbReference>
<organism evidence="2 3">
    <name type="scientific">Sarcoptes scabiei</name>
    <name type="common">Itch mite</name>
    <name type="synonym">Acarus scabiei</name>
    <dbReference type="NCBI Taxonomy" id="52283"/>
    <lineage>
        <taxon>Eukaryota</taxon>
        <taxon>Metazoa</taxon>
        <taxon>Ecdysozoa</taxon>
        <taxon>Arthropoda</taxon>
        <taxon>Chelicerata</taxon>
        <taxon>Arachnida</taxon>
        <taxon>Acari</taxon>
        <taxon>Acariformes</taxon>
        <taxon>Sarcoptiformes</taxon>
        <taxon>Astigmata</taxon>
        <taxon>Psoroptidia</taxon>
        <taxon>Sarcoptoidea</taxon>
        <taxon>Sarcoptidae</taxon>
        <taxon>Sarcoptinae</taxon>
        <taxon>Sarcoptes</taxon>
    </lineage>
</organism>
<dbReference type="InterPro" id="IPR000938">
    <property type="entry name" value="CAP-Gly_domain"/>
</dbReference>
<dbReference type="Proteomes" id="UP000616769">
    <property type="component" value="Unassembled WGS sequence"/>
</dbReference>
<dbReference type="AlphaFoldDB" id="A0A131ZWW6"/>
<evidence type="ECO:0000313" key="3">
    <source>
        <dbReference type="Proteomes" id="UP000616769"/>
    </source>
</evidence>
<gene>
    <name evidence="2" type="ORF">QR98_0010160</name>
</gene>
<feature type="compositionally biased region" description="Polar residues" evidence="1">
    <location>
        <begin position="190"/>
        <end position="202"/>
    </location>
</feature>
<sequence length="270" mass="30130">MLTFYYPKASAVYCRLALPFHVFGGITNIALSAGSTDSRAQYSERKSVSFNNDPDSFMIGDRVWIQGIKPGYIVYIGMVEFAKGEWAGIVLDKPEGKNDGSVHGVRYFQCQPNRGLFTRLHRLSRYPIDVIDWNNNPIDVIKRNDSQKADYQTDSTYPYDDDSSQRTQSSSSDQTSIPISVENVSRKTHQTTSTMSSGGKITTTVTRVTKHCPANIPHYALPIKPTKVITTVTTTTTTSVEKPKSVLKNSGGVSQRNEKESQARTHHVHF</sequence>